<dbReference type="PANTHER" id="PTHR34190">
    <property type="entry name" value="EXPRESSED PROTEIN"/>
    <property type="match status" value="1"/>
</dbReference>
<name>A0ABQ9M2J5_HEVBR</name>
<comment type="caution">
    <text evidence="1">The sequence shown here is derived from an EMBL/GenBank/DDBJ whole genome shotgun (WGS) entry which is preliminary data.</text>
</comment>
<reference evidence="1 2" key="1">
    <citation type="journal article" date="2023" name="Plant Biotechnol. J.">
        <title>Chromosome-level wild Hevea brasiliensis genome provides new tools for genomic-assisted breeding and valuable loci to elevate rubber yield.</title>
        <authorList>
            <person name="Cheng H."/>
            <person name="Song X."/>
            <person name="Hu Y."/>
            <person name="Wu T."/>
            <person name="Yang Q."/>
            <person name="An Z."/>
            <person name="Feng S."/>
            <person name="Deng Z."/>
            <person name="Wu W."/>
            <person name="Zeng X."/>
            <person name="Tu M."/>
            <person name="Wang X."/>
            <person name="Huang H."/>
        </authorList>
    </citation>
    <scope>NUCLEOTIDE SEQUENCE [LARGE SCALE GENOMIC DNA]</scope>
    <source>
        <strain evidence="1">MT/VB/25A 57/8</strain>
    </source>
</reference>
<proteinExistence type="predicted"/>
<accession>A0ABQ9M2J5</accession>
<dbReference type="Proteomes" id="UP001174677">
    <property type="component" value="Chromosome 8"/>
</dbReference>
<keyword evidence="2" id="KW-1185">Reference proteome</keyword>
<dbReference type="PANTHER" id="PTHR34190:SF4">
    <property type="entry name" value="EXPRESSED PROTEIN"/>
    <property type="match status" value="1"/>
</dbReference>
<sequence length="134" mass="15564">MAVTEEPILSRLDRLDNMLRELEEIRGSCNRSPKSSCESTASSGTLAKKHCRPINRVMMETEIKGTLVEGLDHAEERLLKLCIQLEDELEAEKKREEKTDKSEKKGLKGLLLKTWLRERTTIKQRIEVFFIFFL</sequence>
<evidence type="ECO:0000313" key="2">
    <source>
        <dbReference type="Proteomes" id="UP001174677"/>
    </source>
</evidence>
<dbReference type="EMBL" id="JARPOI010000008">
    <property type="protein sequence ID" value="KAJ9174496.1"/>
    <property type="molecule type" value="Genomic_DNA"/>
</dbReference>
<organism evidence="1 2">
    <name type="scientific">Hevea brasiliensis</name>
    <name type="common">Para rubber tree</name>
    <name type="synonym">Siphonia brasiliensis</name>
    <dbReference type="NCBI Taxonomy" id="3981"/>
    <lineage>
        <taxon>Eukaryota</taxon>
        <taxon>Viridiplantae</taxon>
        <taxon>Streptophyta</taxon>
        <taxon>Embryophyta</taxon>
        <taxon>Tracheophyta</taxon>
        <taxon>Spermatophyta</taxon>
        <taxon>Magnoliopsida</taxon>
        <taxon>eudicotyledons</taxon>
        <taxon>Gunneridae</taxon>
        <taxon>Pentapetalae</taxon>
        <taxon>rosids</taxon>
        <taxon>fabids</taxon>
        <taxon>Malpighiales</taxon>
        <taxon>Euphorbiaceae</taxon>
        <taxon>Crotonoideae</taxon>
        <taxon>Micrandreae</taxon>
        <taxon>Hevea</taxon>
    </lineage>
</organism>
<protein>
    <recommendedName>
        <fullName evidence="3">Rx N-terminal domain-containing protein</fullName>
    </recommendedName>
</protein>
<evidence type="ECO:0000313" key="1">
    <source>
        <dbReference type="EMBL" id="KAJ9174496.1"/>
    </source>
</evidence>
<gene>
    <name evidence="1" type="ORF">P3X46_013133</name>
</gene>
<evidence type="ECO:0008006" key="3">
    <source>
        <dbReference type="Google" id="ProtNLM"/>
    </source>
</evidence>